<keyword evidence="7 9" id="KW-0411">Iron-sulfur</keyword>
<dbReference type="PROSITE" id="PS51918">
    <property type="entry name" value="RADICAL_SAM"/>
    <property type="match status" value="1"/>
</dbReference>
<comment type="subcellular location">
    <subcellularLocation>
        <location evidence="9">Cytoplasm</location>
    </subcellularLocation>
</comment>
<dbReference type="SFLD" id="SFLDG01065">
    <property type="entry name" value="anaerobic_coproporphyrinogen-I"/>
    <property type="match status" value="1"/>
</dbReference>
<evidence type="ECO:0000256" key="2">
    <source>
        <dbReference type="ARBA" id="ARBA00017228"/>
    </source>
</evidence>
<evidence type="ECO:0000256" key="4">
    <source>
        <dbReference type="ARBA" id="ARBA00022691"/>
    </source>
</evidence>
<comment type="function">
    <text evidence="9">Probably acts as a heme chaperone, transferring heme to an unknown acceptor. Binds one molecule of heme per monomer, possibly covalently. Binds 1 [4Fe-4S] cluster. The cluster is coordinated with 3 cysteines and an exchangeable S-adenosyl-L-methionine.</text>
</comment>
<dbReference type="SFLD" id="SFLDS00029">
    <property type="entry name" value="Radical_SAM"/>
    <property type="match status" value="1"/>
</dbReference>
<evidence type="ECO:0000256" key="9">
    <source>
        <dbReference type="RuleBase" id="RU364116"/>
    </source>
</evidence>
<reference evidence="12" key="1">
    <citation type="submission" date="2019-07" db="EMBL/GenBank/DDBJ databases">
        <title>Bacillus alkalisoli sp. nov. isolated from saline soil.</title>
        <authorList>
            <person name="Sun J.-Q."/>
            <person name="Xu L."/>
        </authorList>
    </citation>
    <scope>NUCLEOTIDE SEQUENCE [LARGE SCALE GENOMIC DNA]</scope>
    <source>
        <strain evidence="12">M4U3P1</strain>
    </source>
</reference>
<dbReference type="Gene3D" id="3.20.20.70">
    <property type="entry name" value="Aldolase class I"/>
    <property type="match status" value="1"/>
</dbReference>
<dbReference type="InterPro" id="IPR010723">
    <property type="entry name" value="HemN_C"/>
</dbReference>
<dbReference type="GO" id="GO:0006779">
    <property type="term" value="P:porphyrin-containing compound biosynthetic process"/>
    <property type="evidence" value="ECO:0007669"/>
    <property type="project" value="InterPro"/>
</dbReference>
<keyword evidence="9" id="KW-0004">4Fe-4S</keyword>
<dbReference type="KEGG" id="psua:FLK61_29390"/>
<proteinExistence type="inferred from homology"/>
<sequence>MPSSLYVHVPFCEQICHYCDFNKFFLKNQPVEEYVDLAIQEMQMTVEKYPQKHAIRTIYVGGGTPTSLDTPTLEKLLKGIKSTFTLHDEVEWTVEVNPGSADQEKLNMLKAVGVNRLSIGAQTFDPMLLQTINRDHKPTDVGETVQMSIQAGITNLSVDLMFGLPNQTMEQWKDTLSKLVELPVAHVSAYSLKVEPKTVFYQLWQKGRLPLLPQELEADMYDYLKEFLGKNHFSQYEISNFAKTGKESIHNLTYWDNNEYYGIGAGAHSYVYGIRRMNHGPLPKYMKALKASELPYLDEHPVSQVERMEEQMFMGLRKRKGISVTEFKKRFNKDVEDVFPTVVSSLREKGLLDLDGDYLLLTEKGMLLGNEVFEQFLLTEED</sequence>
<evidence type="ECO:0000313" key="11">
    <source>
        <dbReference type="EMBL" id="QKS73205.1"/>
    </source>
</evidence>
<dbReference type="GO" id="GO:0004109">
    <property type="term" value="F:coproporphyrinogen oxidase activity"/>
    <property type="evidence" value="ECO:0007669"/>
    <property type="project" value="InterPro"/>
</dbReference>
<evidence type="ECO:0000256" key="5">
    <source>
        <dbReference type="ARBA" id="ARBA00022723"/>
    </source>
</evidence>
<dbReference type="GO" id="GO:0046872">
    <property type="term" value="F:metal ion binding"/>
    <property type="evidence" value="ECO:0007669"/>
    <property type="project" value="UniProtKB-UniRule"/>
</dbReference>
<evidence type="ECO:0000256" key="6">
    <source>
        <dbReference type="ARBA" id="ARBA00023004"/>
    </source>
</evidence>
<dbReference type="SMART" id="SM00729">
    <property type="entry name" value="Elp3"/>
    <property type="match status" value="1"/>
</dbReference>
<keyword evidence="4 9" id="KW-0949">S-adenosyl-L-methionine</keyword>
<evidence type="ECO:0000259" key="10">
    <source>
        <dbReference type="PROSITE" id="PS51918"/>
    </source>
</evidence>
<dbReference type="InterPro" id="IPR004559">
    <property type="entry name" value="HemW-like"/>
</dbReference>
<gene>
    <name evidence="11" type="ORF">FLK61_29390</name>
</gene>
<dbReference type="PANTHER" id="PTHR13932">
    <property type="entry name" value="COPROPORPHYRINIGEN III OXIDASE"/>
    <property type="match status" value="1"/>
</dbReference>
<dbReference type="SUPFAM" id="SSF102114">
    <property type="entry name" value="Radical SAM enzymes"/>
    <property type="match status" value="1"/>
</dbReference>
<accession>A0A859FK72</accession>
<keyword evidence="12" id="KW-1185">Reference proteome</keyword>
<evidence type="ECO:0000256" key="3">
    <source>
        <dbReference type="ARBA" id="ARBA00022617"/>
    </source>
</evidence>
<dbReference type="GO" id="GO:0051539">
    <property type="term" value="F:4 iron, 4 sulfur cluster binding"/>
    <property type="evidence" value="ECO:0007669"/>
    <property type="project" value="UniProtKB-UniRule"/>
</dbReference>
<dbReference type="EMBL" id="CP041372">
    <property type="protein sequence ID" value="QKS73205.1"/>
    <property type="molecule type" value="Genomic_DNA"/>
</dbReference>
<dbReference type="NCBIfam" id="TIGR00539">
    <property type="entry name" value="hemN_rel"/>
    <property type="match status" value="1"/>
</dbReference>
<dbReference type="Proteomes" id="UP000318138">
    <property type="component" value="Chromosome"/>
</dbReference>
<dbReference type="RefSeq" id="WP_176008881.1">
    <property type="nucleotide sequence ID" value="NZ_CP041372.2"/>
</dbReference>
<dbReference type="SFLD" id="SFLDF00562">
    <property type="entry name" value="HemN-like__clustered_with_heat"/>
    <property type="match status" value="1"/>
</dbReference>
<evidence type="ECO:0000256" key="1">
    <source>
        <dbReference type="ARBA" id="ARBA00006100"/>
    </source>
</evidence>
<evidence type="ECO:0000256" key="7">
    <source>
        <dbReference type="ARBA" id="ARBA00023014"/>
    </source>
</evidence>
<keyword evidence="8 9" id="KW-0143">Chaperone</keyword>
<dbReference type="InterPro" id="IPR007197">
    <property type="entry name" value="rSAM"/>
</dbReference>
<dbReference type="InterPro" id="IPR006638">
    <property type="entry name" value="Elp3/MiaA/NifB-like_rSAM"/>
</dbReference>
<dbReference type="InterPro" id="IPR034505">
    <property type="entry name" value="Coproporphyrinogen-III_oxidase"/>
</dbReference>
<protein>
    <recommendedName>
        <fullName evidence="2 9">Heme chaperone HemW</fullName>
    </recommendedName>
</protein>
<feature type="domain" description="Radical SAM core" evidence="10">
    <location>
        <begin position="1"/>
        <end position="234"/>
    </location>
</feature>
<comment type="similarity">
    <text evidence="1">Belongs to the anaerobic coproporphyrinogen-III oxidase family. HemW subfamily.</text>
</comment>
<name>A0A859FK72_9BACI</name>
<dbReference type="InterPro" id="IPR058240">
    <property type="entry name" value="rSAM_sf"/>
</dbReference>
<keyword evidence="5 9" id="KW-0479">Metal-binding</keyword>
<evidence type="ECO:0000313" key="12">
    <source>
        <dbReference type="Proteomes" id="UP000318138"/>
    </source>
</evidence>
<keyword evidence="3 9" id="KW-0349">Heme</keyword>
<keyword evidence="6 9" id="KW-0408">Iron</keyword>
<dbReference type="GO" id="GO:0005737">
    <property type="term" value="C:cytoplasm"/>
    <property type="evidence" value="ECO:0007669"/>
    <property type="project" value="UniProtKB-SubCell"/>
</dbReference>
<organism evidence="11 12">
    <name type="scientific">Paenalkalicoccus suaedae</name>
    <dbReference type="NCBI Taxonomy" id="2592382"/>
    <lineage>
        <taxon>Bacteria</taxon>
        <taxon>Bacillati</taxon>
        <taxon>Bacillota</taxon>
        <taxon>Bacilli</taxon>
        <taxon>Bacillales</taxon>
        <taxon>Bacillaceae</taxon>
        <taxon>Paenalkalicoccus</taxon>
    </lineage>
</organism>
<dbReference type="PANTHER" id="PTHR13932:SF5">
    <property type="entry name" value="RADICAL S-ADENOSYL METHIONINE DOMAIN-CONTAINING PROTEIN 1, MITOCHONDRIAL"/>
    <property type="match status" value="1"/>
</dbReference>
<dbReference type="InterPro" id="IPR013785">
    <property type="entry name" value="Aldolase_TIM"/>
</dbReference>
<dbReference type="CDD" id="cd01335">
    <property type="entry name" value="Radical_SAM"/>
    <property type="match status" value="1"/>
</dbReference>
<dbReference type="Pfam" id="PF04055">
    <property type="entry name" value="Radical_SAM"/>
    <property type="match status" value="1"/>
</dbReference>
<dbReference type="SFLD" id="SFLDG01082">
    <property type="entry name" value="B12-binding_domain_containing"/>
    <property type="match status" value="1"/>
</dbReference>
<keyword evidence="9" id="KW-0963">Cytoplasm</keyword>
<dbReference type="AlphaFoldDB" id="A0A859FK72"/>
<dbReference type="Pfam" id="PF06969">
    <property type="entry name" value="HemN_C"/>
    <property type="match status" value="1"/>
</dbReference>
<evidence type="ECO:0000256" key="8">
    <source>
        <dbReference type="ARBA" id="ARBA00023186"/>
    </source>
</evidence>
<dbReference type="SFLD" id="SFLDF00288">
    <property type="entry name" value="HemN-like__clustered_with_nucl"/>
    <property type="match status" value="1"/>
</dbReference>